<dbReference type="EMBL" id="JAXOVC010000006">
    <property type="protein sequence ID" value="KAK4500069.1"/>
    <property type="molecule type" value="Genomic_DNA"/>
</dbReference>
<evidence type="ECO:0000256" key="11">
    <source>
        <dbReference type="SAM" id="MobiDB-lite"/>
    </source>
</evidence>
<feature type="compositionally biased region" description="Basic and acidic residues" evidence="11">
    <location>
        <begin position="29"/>
        <end position="41"/>
    </location>
</feature>
<keyword evidence="2" id="KW-0813">Transport</keyword>
<keyword evidence="9" id="KW-0446">Lipid-binding</keyword>
<dbReference type="PANTHER" id="PTHR47348:SF2">
    <property type="entry name" value="MEIOTICALLY UP-REGULATED 190 PROTEIN"/>
    <property type="match status" value="1"/>
</dbReference>
<dbReference type="InterPro" id="IPR057349">
    <property type="entry name" value="C2_Mug190_3rd"/>
</dbReference>
<name>A0ABR0EFB3_ZASCE</name>
<keyword evidence="8" id="KW-0445">Lipid transport</keyword>
<keyword evidence="6" id="KW-0256">Endoplasmic reticulum</keyword>
<evidence type="ECO:0000259" key="13">
    <source>
        <dbReference type="PROSITE" id="PS50004"/>
    </source>
</evidence>
<feature type="compositionally biased region" description="Basic and acidic residues" evidence="11">
    <location>
        <begin position="69"/>
        <end position="83"/>
    </location>
</feature>
<dbReference type="SMART" id="SM00239">
    <property type="entry name" value="C2"/>
    <property type="match status" value="2"/>
</dbReference>
<keyword evidence="4 12" id="KW-0812">Transmembrane</keyword>
<feature type="region of interest" description="Disordered" evidence="11">
    <location>
        <begin position="393"/>
        <end position="455"/>
    </location>
</feature>
<feature type="compositionally biased region" description="Basic and acidic residues" evidence="11">
    <location>
        <begin position="1170"/>
        <end position="1190"/>
    </location>
</feature>
<evidence type="ECO:0000256" key="5">
    <source>
        <dbReference type="ARBA" id="ARBA00022737"/>
    </source>
</evidence>
<feature type="domain" description="SMP-LTD" evidence="14">
    <location>
        <begin position="321"/>
        <end position="587"/>
    </location>
</feature>
<evidence type="ECO:0000256" key="8">
    <source>
        <dbReference type="ARBA" id="ARBA00023055"/>
    </source>
</evidence>
<dbReference type="CDD" id="cd21676">
    <property type="entry name" value="SMP_Mug190"/>
    <property type="match status" value="1"/>
</dbReference>
<feature type="compositionally biased region" description="Basic residues" evidence="11">
    <location>
        <begin position="1191"/>
        <end position="1200"/>
    </location>
</feature>
<comment type="subcellular location">
    <subcellularLocation>
        <location evidence="1">Endoplasmic reticulum membrane</location>
    </subcellularLocation>
</comment>
<dbReference type="Gene3D" id="2.60.40.150">
    <property type="entry name" value="C2 domain"/>
    <property type="match status" value="2"/>
</dbReference>
<dbReference type="InterPro" id="IPR031468">
    <property type="entry name" value="SMP_LBD"/>
</dbReference>
<dbReference type="CDD" id="cd04041">
    <property type="entry name" value="C2A_fungal"/>
    <property type="match status" value="1"/>
</dbReference>
<keyword evidence="16" id="KW-1185">Reference proteome</keyword>
<dbReference type="CDD" id="cd04052">
    <property type="entry name" value="C2B_Tricalbin-like"/>
    <property type="match status" value="1"/>
</dbReference>
<feature type="compositionally biased region" description="Basic and acidic residues" evidence="11">
    <location>
        <begin position="129"/>
        <end position="140"/>
    </location>
</feature>
<dbReference type="InterPro" id="IPR000008">
    <property type="entry name" value="C2_dom"/>
</dbReference>
<dbReference type="InterPro" id="IPR035892">
    <property type="entry name" value="C2_domain_sf"/>
</dbReference>
<feature type="compositionally biased region" description="Basic and acidic residues" evidence="11">
    <location>
        <begin position="51"/>
        <end position="62"/>
    </location>
</feature>
<dbReference type="Pfam" id="PF25331">
    <property type="entry name" value="C2_Mug190_3rd"/>
    <property type="match status" value="1"/>
</dbReference>
<dbReference type="SUPFAM" id="SSF49562">
    <property type="entry name" value="C2 domain (Calcium/lipid-binding domain, CaLB)"/>
    <property type="match status" value="2"/>
</dbReference>
<feature type="compositionally biased region" description="Basic and acidic residues" evidence="11">
    <location>
        <begin position="399"/>
        <end position="418"/>
    </location>
</feature>
<feature type="compositionally biased region" description="Acidic residues" evidence="11">
    <location>
        <begin position="92"/>
        <end position="108"/>
    </location>
</feature>
<dbReference type="Pfam" id="PF25669">
    <property type="entry name" value="SMP_MUG190-like"/>
    <property type="match status" value="2"/>
</dbReference>
<evidence type="ECO:0000256" key="10">
    <source>
        <dbReference type="ARBA" id="ARBA00023136"/>
    </source>
</evidence>
<evidence type="ECO:0000313" key="15">
    <source>
        <dbReference type="EMBL" id="KAK4500069.1"/>
    </source>
</evidence>
<keyword evidence="10 12" id="KW-0472">Membrane</keyword>
<feature type="region of interest" description="Disordered" evidence="11">
    <location>
        <begin position="1"/>
        <end position="141"/>
    </location>
</feature>
<keyword evidence="7 12" id="KW-1133">Transmembrane helix</keyword>
<gene>
    <name evidence="15" type="ORF">PRZ48_008255</name>
</gene>
<dbReference type="Proteomes" id="UP001305779">
    <property type="component" value="Unassembled WGS sequence"/>
</dbReference>
<evidence type="ECO:0000256" key="4">
    <source>
        <dbReference type="ARBA" id="ARBA00022692"/>
    </source>
</evidence>
<protein>
    <submittedName>
        <fullName evidence="15">Uncharacterized protein</fullName>
    </submittedName>
</protein>
<proteinExistence type="predicted"/>
<feature type="region of interest" description="Disordered" evidence="11">
    <location>
        <begin position="163"/>
        <end position="184"/>
    </location>
</feature>
<evidence type="ECO:0000256" key="9">
    <source>
        <dbReference type="ARBA" id="ARBA00023121"/>
    </source>
</evidence>
<accession>A0ABR0EFB3</accession>
<reference evidence="15 16" key="1">
    <citation type="journal article" date="2023" name="G3 (Bethesda)">
        <title>A chromosome-level genome assembly of Zasmidium syzygii isolated from banana leaves.</title>
        <authorList>
            <person name="van Westerhoven A.C."/>
            <person name="Mehrabi R."/>
            <person name="Talebi R."/>
            <person name="Steentjes M.B.F."/>
            <person name="Corcolon B."/>
            <person name="Chong P.A."/>
            <person name="Kema G.H.J."/>
            <person name="Seidl M.F."/>
        </authorList>
    </citation>
    <scope>NUCLEOTIDE SEQUENCE [LARGE SCALE GENOMIC DNA]</scope>
    <source>
        <strain evidence="15 16">P124</strain>
    </source>
</reference>
<dbReference type="InterPro" id="IPR037767">
    <property type="entry name" value="C2A_Mug190-like"/>
</dbReference>
<evidence type="ECO:0000256" key="3">
    <source>
        <dbReference type="ARBA" id="ARBA00022553"/>
    </source>
</evidence>
<dbReference type="InterPro" id="IPR037765">
    <property type="entry name" value="C2B_Tricalbin"/>
</dbReference>
<feature type="domain" description="C2" evidence="13">
    <location>
        <begin position="585"/>
        <end position="714"/>
    </location>
</feature>
<feature type="transmembrane region" description="Helical" evidence="12">
    <location>
        <begin position="224"/>
        <end position="243"/>
    </location>
</feature>
<evidence type="ECO:0000313" key="16">
    <source>
        <dbReference type="Proteomes" id="UP001305779"/>
    </source>
</evidence>
<sequence>MSGHEDADEAQRRYKAPYTKNHPIPTIAKYREEKQARKQEAVNEGDGADLEQTRTERAKEGWRSYWGGGDRKDGDGEQKHQDEGAQQNGVDVDGDGDVDQEDEEEAEAAVDTSEATPIADPKKRRKGKLPKEERAEREVTDPITHLPVKIYDFTTDSLKEVEENPPPFGSTGKTATGLSNKNKSGRDLHEELQEMQKGQESMLAQFPPPNFDVIRRDIISVNKIGIVVGLTGSVLIMVTAVIAERVLNPEALARLLHVKKDSSWLFRLGTWPLIAIASVASIAFLIAGVRDWMTNRIDDTWETEVWEANLQSKKQQAKSHETESVSWLNSLLSSVWPLVNPDLFTSLADTLEDVMQASLPRVVQMVSVEDIGQGSESLRILGIRWLPTGAAARSVGSDGKLESVEDSKKSNSDRKVAGEGEVDDSAGENQQNGDQGDKDEKNKSEDGTEKAAVAEGMEAEEGDFINLEVAFAYRARKSQSFKERTKDVHMYLAFWLPGKIKIPVWVDVKGIVGVVRLRLQLAPDPPFFQLMTMTFLGQPKVDIKCIPIVKRGLNIMDLPLISNFVQSSVDAAMAEYVAPKSLTLDLKDMLAGDDFKKDTAARGVIVVDIKHGYDFKMGDASIPLISDGSSDPYVSVGWAKFGKPMFSTRVLISEMEPYWYERAVLLVTPEELNVDERLRLQLWDSDRFTADDDLGRIEVGLKDIMRAEETNGKMHDRTDGFRALKAGETMPGKLEWSVGYFSKTRLQACQFEKQSFDKSIRSRDDLEKKVQETCQRKLREAMIKKGRHAKSEDELEQQKEQERKTLEDAIVISAPPPEGYPSGIFSIQIHQIVGLELEKQSKSQVDKYENHEEEAEDDDDLPSAFCTVIINHKKVFKTRTKPKNSKPFYNAGTEKFVKDWRNTEVYVSVRDARVDENDALLGIVHLPLGEIFQERAQINGYYPLMGGVGHGRVRISMVWRSVQLQAPPEALGWDYGTLEVKPSVTTSDLPSDLQGLRMKFHTNLASGKMYPQSNSNEWKTRKDRSLHLPLHRRYATNLALRFKRHGLLRDKTAAFAILWLKDIPDEVERELSLPVFKGNYERARASCLGDESGEKVGTVTLKVVFWSGLGARHQKWASKDPDMGNVMEVLDVARDNYESSKREAEVGITDGDEDDSSDDSDDSSDDDEKEAEKEDNTTNLIDKARDYRKDAKQKHRKHRGVMQYKPARNLDWVAQKAGRVESKVGGIFRRHTREPGIETEV</sequence>
<feature type="region of interest" description="Disordered" evidence="11">
    <location>
        <begin position="1138"/>
        <end position="1203"/>
    </location>
</feature>
<feature type="compositionally biased region" description="Polar residues" evidence="11">
    <location>
        <begin position="171"/>
        <end position="182"/>
    </location>
</feature>
<feature type="compositionally biased region" description="Acidic residues" evidence="11">
    <location>
        <begin position="1150"/>
        <end position="1169"/>
    </location>
</feature>
<dbReference type="PROSITE" id="PS51847">
    <property type="entry name" value="SMP"/>
    <property type="match status" value="1"/>
</dbReference>
<feature type="compositionally biased region" description="Basic and acidic residues" evidence="11">
    <location>
        <begin position="435"/>
        <end position="449"/>
    </location>
</feature>
<dbReference type="PROSITE" id="PS50004">
    <property type="entry name" value="C2"/>
    <property type="match status" value="2"/>
</dbReference>
<evidence type="ECO:0000256" key="7">
    <source>
        <dbReference type="ARBA" id="ARBA00022989"/>
    </source>
</evidence>
<organism evidence="15 16">
    <name type="scientific">Zasmidium cellare</name>
    <name type="common">Wine cellar mold</name>
    <name type="synonym">Racodium cellare</name>
    <dbReference type="NCBI Taxonomy" id="395010"/>
    <lineage>
        <taxon>Eukaryota</taxon>
        <taxon>Fungi</taxon>
        <taxon>Dikarya</taxon>
        <taxon>Ascomycota</taxon>
        <taxon>Pezizomycotina</taxon>
        <taxon>Dothideomycetes</taxon>
        <taxon>Dothideomycetidae</taxon>
        <taxon>Mycosphaerellales</taxon>
        <taxon>Mycosphaerellaceae</taxon>
        <taxon>Zasmidium</taxon>
    </lineage>
</organism>
<keyword evidence="5" id="KW-0677">Repeat</keyword>
<keyword evidence="3" id="KW-0597">Phosphoprotein</keyword>
<evidence type="ECO:0000256" key="1">
    <source>
        <dbReference type="ARBA" id="ARBA00004586"/>
    </source>
</evidence>
<evidence type="ECO:0000256" key="2">
    <source>
        <dbReference type="ARBA" id="ARBA00022448"/>
    </source>
</evidence>
<evidence type="ECO:0000256" key="6">
    <source>
        <dbReference type="ARBA" id="ARBA00022824"/>
    </source>
</evidence>
<feature type="transmembrane region" description="Helical" evidence="12">
    <location>
        <begin position="264"/>
        <end position="287"/>
    </location>
</feature>
<comment type="caution">
    <text evidence="15">The sequence shown here is derived from an EMBL/GenBank/DDBJ whole genome shotgun (WGS) entry which is preliminary data.</text>
</comment>
<evidence type="ECO:0000256" key="12">
    <source>
        <dbReference type="SAM" id="Phobius"/>
    </source>
</evidence>
<evidence type="ECO:0000259" key="14">
    <source>
        <dbReference type="PROSITE" id="PS51847"/>
    </source>
</evidence>
<dbReference type="Pfam" id="PF00168">
    <property type="entry name" value="C2"/>
    <property type="match status" value="2"/>
</dbReference>
<feature type="domain" description="C2" evidence="13">
    <location>
        <begin position="806"/>
        <end position="942"/>
    </location>
</feature>
<dbReference type="PANTHER" id="PTHR47348">
    <property type="entry name" value="MEIOTICALLY UP-REGULATED GENE 190 PROTEIN"/>
    <property type="match status" value="1"/>
</dbReference>